<name>B4LRG4_DROVI</name>
<dbReference type="GO" id="GO:0006637">
    <property type="term" value="P:acyl-CoA metabolic process"/>
    <property type="evidence" value="ECO:0007669"/>
    <property type="project" value="TreeGrafter"/>
</dbReference>
<dbReference type="OrthoDB" id="331699at2759"/>
<dbReference type="CDD" id="cd03442">
    <property type="entry name" value="BFIT_BACH"/>
    <property type="match status" value="2"/>
</dbReference>
<dbReference type="AlphaFoldDB" id="B4LRG4"/>
<dbReference type="PANTHER" id="PTHR12655:SF0">
    <property type="entry name" value="ACYL-COENZYME A THIOESTERASE 9, MITOCHONDRIAL"/>
    <property type="match status" value="1"/>
</dbReference>
<evidence type="ECO:0000313" key="6">
    <source>
        <dbReference type="EMBL" id="EDW64634.1"/>
    </source>
</evidence>
<keyword evidence="4" id="KW-0809">Transit peptide</keyword>
<proteinExistence type="inferred from homology"/>
<gene>
    <name evidence="6" type="primary">Dvir\GJ17560</name>
    <name evidence="6" type="ORF">Dvir_GJ17560</name>
</gene>
<dbReference type="KEGG" id="dvi:6627457"/>
<dbReference type="SUPFAM" id="SSF54637">
    <property type="entry name" value="Thioesterase/thiol ester dehydrase-isomerase"/>
    <property type="match status" value="2"/>
</dbReference>
<comment type="similarity">
    <text evidence="1">Belongs to the acyl coenzyme A hydrolase family.</text>
</comment>
<evidence type="ECO:0000313" key="7">
    <source>
        <dbReference type="Proteomes" id="UP000008792"/>
    </source>
</evidence>
<keyword evidence="7" id="KW-1185">Reference proteome</keyword>
<evidence type="ECO:0000256" key="3">
    <source>
        <dbReference type="ARBA" id="ARBA00022801"/>
    </source>
</evidence>
<dbReference type="eggNOG" id="KOG2763">
    <property type="taxonomic scope" value="Eukaryota"/>
</dbReference>
<evidence type="ECO:0000259" key="5">
    <source>
        <dbReference type="PROSITE" id="PS51770"/>
    </source>
</evidence>
<dbReference type="PANTHER" id="PTHR12655">
    <property type="entry name" value="ACYL-COA THIOESTERASE"/>
    <property type="match status" value="1"/>
</dbReference>
<dbReference type="STRING" id="7244.B4LRG4"/>
<organism evidence="6 7">
    <name type="scientific">Drosophila virilis</name>
    <name type="common">Fruit fly</name>
    <dbReference type="NCBI Taxonomy" id="7244"/>
    <lineage>
        <taxon>Eukaryota</taxon>
        <taxon>Metazoa</taxon>
        <taxon>Ecdysozoa</taxon>
        <taxon>Arthropoda</taxon>
        <taxon>Hexapoda</taxon>
        <taxon>Insecta</taxon>
        <taxon>Pterygota</taxon>
        <taxon>Neoptera</taxon>
        <taxon>Endopterygota</taxon>
        <taxon>Diptera</taxon>
        <taxon>Brachycera</taxon>
        <taxon>Muscomorpha</taxon>
        <taxon>Ephydroidea</taxon>
        <taxon>Drosophilidae</taxon>
        <taxon>Drosophila</taxon>
    </lineage>
</organism>
<dbReference type="Proteomes" id="UP000008792">
    <property type="component" value="Unassembled WGS sequence"/>
</dbReference>
<keyword evidence="3" id="KW-0378">Hydrolase</keyword>
<dbReference type="OMA" id="SYHEALW"/>
<reference evidence="6 7" key="1">
    <citation type="journal article" date="2007" name="Nature">
        <title>Evolution of genes and genomes on the Drosophila phylogeny.</title>
        <authorList>
            <consortium name="Drosophila 12 Genomes Consortium"/>
            <person name="Clark A.G."/>
            <person name="Eisen M.B."/>
            <person name="Smith D.R."/>
            <person name="Bergman C.M."/>
            <person name="Oliver B."/>
            <person name="Markow T.A."/>
            <person name="Kaufman T.C."/>
            <person name="Kellis M."/>
            <person name="Gelbart W."/>
            <person name="Iyer V.N."/>
            <person name="Pollard D.A."/>
            <person name="Sackton T.B."/>
            <person name="Larracuente A.M."/>
            <person name="Singh N.D."/>
            <person name="Abad J.P."/>
            <person name="Abt D.N."/>
            <person name="Adryan B."/>
            <person name="Aguade M."/>
            <person name="Akashi H."/>
            <person name="Anderson W.W."/>
            <person name="Aquadro C.F."/>
            <person name="Ardell D.H."/>
            <person name="Arguello R."/>
            <person name="Artieri C.G."/>
            <person name="Barbash D.A."/>
            <person name="Barker D."/>
            <person name="Barsanti P."/>
            <person name="Batterham P."/>
            <person name="Batzoglou S."/>
            <person name="Begun D."/>
            <person name="Bhutkar A."/>
            <person name="Blanco E."/>
            <person name="Bosak S.A."/>
            <person name="Bradley R.K."/>
            <person name="Brand A.D."/>
            <person name="Brent M.R."/>
            <person name="Brooks A.N."/>
            <person name="Brown R.H."/>
            <person name="Butlin R.K."/>
            <person name="Caggese C."/>
            <person name="Calvi B.R."/>
            <person name="Bernardo de Carvalho A."/>
            <person name="Caspi A."/>
            <person name="Castrezana S."/>
            <person name="Celniker S.E."/>
            <person name="Chang J.L."/>
            <person name="Chapple C."/>
            <person name="Chatterji S."/>
            <person name="Chinwalla A."/>
            <person name="Civetta A."/>
            <person name="Clifton S.W."/>
            <person name="Comeron J.M."/>
            <person name="Costello J.C."/>
            <person name="Coyne J.A."/>
            <person name="Daub J."/>
            <person name="David R.G."/>
            <person name="Delcher A.L."/>
            <person name="Delehaunty K."/>
            <person name="Do C.B."/>
            <person name="Ebling H."/>
            <person name="Edwards K."/>
            <person name="Eickbush T."/>
            <person name="Evans J.D."/>
            <person name="Filipski A."/>
            <person name="Findeiss S."/>
            <person name="Freyhult E."/>
            <person name="Fulton L."/>
            <person name="Fulton R."/>
            <person name="Garcia A.C."/>
            <person name="Gardiner A."/>
            <person name="Garfield D.A."/>
            <person name="Garvin B.E."/>
            <person name="Gibson G."/>
            <person name="Gilbert D."/>
            <person name="Gnerre S."/>
            <person name="Godfrey J."/>
            <person name="Good R."/>
            <person name="Gotea V."/>
            <person name="Gravely B."/>
            <person name="Greenberg A.J."/>
            <person name="Griffiths-Jones S."/>
            <person name="Gross S."/>
            <person name="Guigo R."/>
            <person name="Gustafson E.A."/>
            <person name="Haerty W."/>
            <person name="Hahn M.W."/>
            <person name="Halligan D.L."/>
            <person name="Halpern A.L."/>
            <person name="Halter G.M."/>
            <person name="Han M.V."/>
            <person name="Heger A."/>
            <person name="Hillier L."/>
            <person name="Hinrichs A.S."/>
            <person name="Holmes I."/>
            <person name="Hoskins R.A."/>
            <person name="Hubisz M.J."/>
            <person name="Hultmark D."/>
            <person name="Huntley M.A."/>
            <person name="Jaffe D.B."/>
            <person name="Jagadeeshan S."/>
            <person name="Jeck W.R."/>
            <person name="Johnson J."/>
            <person name="Jones C.D."/>
            <person name="Jordan W.C."/>
            <person name="Karpen G.H."/>
            <person name="Kataoka E."/>
            <person name="Keightley P.D."/>
            <person name="Kheradpour P."/>
            <person name="Kirkness E.F."/>
            <person name="Koerich L.B."/>
            <person name="Kristiansen K."/>
            <person name="Kudrna D."/>
            <person name="Kulathinal R.J."/>
            <person name="Kumar S."/>
            <person name="Kwok R."/>
            <person name="Lander E."/>
            <person name="Langley C.H."/>
            <person name="Lapoint R."/>
            <person name="Lazzaro B.P."/>
            <person name="Lee S.J."/>
            <person name="Levesque L."/>
            <person name="Li R."/>
            <person name="Lin C.F."/>
            <person name="Lin M.F."/>
            <person name="Lindblad-Toh K."/>
            <person name="Llopart A."/>
            <person name="Long M."/>
            <person name="Low L."/>
            <person name="Lozovsky E."/>
            <person name="Lu J."/>
            <person name="Luo M."/>
            <person name="Machado C.A."/>
            <person name="Makalowski W."/>
            <person name="Marzo M."/>
            <person name="Matsuda M."/>
            <person name="Matzkin L."/>
            <person name="McAllister B."/>
            <person name="McBride C.S."/>
            <person name="McKernan B."/>
            <person name="McKernan K."/>
            <person name="Mendez-Lago M."/>
            <person name="Minx P."/>
            <person name="Mollenhauer M.U."/>
            <person name="Montooth K."/>
            <person name="Mount S.M."/>
            <person name="Mu X."/>
            <person name="Myers E."/>
            <person name="Negre B."/>
            <person name="Newfeld S."/>
            <person name="Nielsen R."/>
            <person name="Noor M.A."/>
            <person name="O'Grady P."/>
            <person name="Pachter L."/>
            <person name="Papaceit M."/>
            <person name="Parisi M.J."/>
            <person name="Parisi M."/>
            <person name="Parts L."/>
            <person name="Pedersen J.S."/>
            <person name="Pesole G."/>
            <person name="Phillippy A.M."/>
            <person name="Ponting C.P."/>
            <person name="Pop M."/>
            <person name="Porcelli D."/>
            <person name="Powell J.R."/>
            <person name="Prohaska S."/>
            <person name="Pruitt K."/>
            <person name="Puig M."/>
            <person name="Quesneville H."/>
            <person name="Ram K.R."/>
            <person name="Rand D."/>
            <person name="Rasmussen M.D."/>
            <person name="Reed L.K."/>
            <person name="Reenan R."/>
            <person name="Reily A."/>
            <person name="Remington K.A."/>
            <person name="Rieger T.T."/>
            <person name="Ritchie M.G."/>
            <person name="Robin C."/>
            <person name="Rogers Y.H."/>
            <person name="Rohde C."/>
            <person name="Rozas J."/>
            <person name="Rubenfield M.J."/>
            <person name="Ruiz A."/>
            <person name="Russo S."/>
            <person name="Salzberg S.L."/>
            <person name="Sanchez-Gracia A."/>
            <person name="Saranga D.J."/>
            <person name="Sato H."/>
            <person name="Schaeffer S.W."/>
            <person name="Schatz M.C."/>
            <person name="Schlenke T."/>
            <person name="Schwartz R."/>
            <person name="Segarra C."/>
            <person name="Singh R.S."/>
            <person name="Sirot L."/>
            <person name="Sirota M."/>
            <person name="Sisneros N.B."/>
            <person name="Smith C.D."/>
            <person name="Smith T.F."/>
            <person name="Spieth J."/>
            <person name="Stage D.E."/>
            <person name="Stark A."/>
            <person name="Stephan W."/>
            <person name="Strausberg R.L."/>
            <person name="Strempel S."/>
            <person name="Sturgill D."/>
            <person name="Sutton G."/>
            <person name="Sutton G.G."/>
            <person name="Tao W."/>
            <person name="Teichmann S."/>
            <person name="Tobari Y.N."/>
            <person name="Tomimura Y."/>
            <person name="Tsolas J.M."/>
            <person name="Valente V.L."/>
            <person name="Venter E."/>
            <person name="Venter J.C."/>
            <person name="Vicario S."/>
            <person name="Vieira F.G."/>
            <person name="Vilella A.J."/>
            <person name="Villasante A."/>
            <person name="Walenz B."/>
            <person name="Wang J."/>
            <person name="Wasserman M."/>
            <person name="Watts T."/>
            <person name="Wilson D."/>
            <person name="Wilson R.K."/>
            <person name="Wing R.A."/>
            <person name="Wolfner M.F."/>
            <person name="Wong A."/>
            <person name="Wong G.K."/>
            <person name="Wu C.I."/>
            <person name="Wu G."/>
            <person name="Yamamoto D."/>
            <person name="Yang H.P."/>
            <person name="Yang S.P."/>
            <person name="Yorke J.A."/>
            <person name="Yoshida K."/>
            <person name="Zdobnov E."/>
            <person name="Zhang P."/>
            <person name="Zhang Y."/>
            <person name="Zimin A.V."/>
            <person name="Baldwin J."/>
            <person name="Abdouelleil A."/>
            <person name="Abdulkadir J."/>
            <person name="Abebe A."/>
            <person name="Abera B."/>
            <person name="Abreu J."/>
            <person name="Acer S.C."/>
            <person name="Aftuck L."/>
            <person name="Alexander A."/>
            <person name="An P."/>
            <person name="Anderson E."/>
            <person name="Anderson S."/>
            <person name="Arachi H."/>
            <person name="Azer M."/>
            <person name="Bachantsang P."/>
            <person name="Barry A."/>
            <person name="Bayul T."/>
            <person name="Berlin A."/>
            <person name="Bessette D."/>
            <person name="Bloom T."/>
            <person name="Blye J."/>
            <person name="Boguslavskiy L."/>
            <person name="Bonnet C."/>
            <person name="Boukhgalter B."/>
            <person name="Bourzgui I."/>
            <person name="Brown A."/>
            <person name="Cahill P."/>
            <person name="Channer S."/>
            <person name="Cheshatsang Y."/>
            <person name="Chuda L."/>
            <person name="Citroen M."/>
            <person name="Collymore A."/>
            <person name="Cooke P."/>
            <person name="Costello M."/>
            <person name="D'Aco K."/>
            <person name="Daza R."/>
            <person name="De Haan G."/>
            <person name="DeGray S."/>
            <person name="DeMaso C."/>
            <person name="Dhargay N."/>
            <person name="Dooley K."/>
            <person name="Dooley E."/>
            <person name="Doricent M."/>
            <person name="Dorje P."/>
            <person name="Dorjee K."/>
            <person name="Dupes A."/>
            <person name="Elong R."/>
            <person name="Falk J."/>
            <person name="Farina A."/>
            <person name="Faro S."/>
            <person name="Ferguson D."/>
            <person name="Fisher S."/>
            <person name="Foley C.D."/>
            <person name="Franke A."/>
            <person name="Friedrich D."/>
            <person name="Gadbois L."/>
            <person name="Gearin G."/>
            <person name="Gearin C.R."/>
            <person name="Giannoukos G."/>
            <person name="Goode T."/>
            <person name="Graham J."/>
            <person name="Grandbois E."/>
            <person name="Grewal S."/>
            <person name="Gyaltsen K."/>
            <person name="Hafez N."/>
            <person name="Hagos B."/>
            <person name="Hall J."/>
            <person name="Henson C."/>
            <person name="Hollinger A."/>
            <person name="Honan T."/>
            <person name="Huard M.D."/>
            <person name="Hughes L."/>
            <person name="Hurhula B."/>
            <person name="Husby M.E."/>
            <person name="Kamat A."/>
            <person name="Kanga B."/>
            <person name="Kashin S."/>
            <person name="Khazanovich D."/>
            <person name="Kisner P."/>
            <person name="Lance K."/>
            <person name="Lara M."/>
            <person name="Lee W."/>
            <person name="Lennon N."/>
            <person name="Letendre F."/>
            <person name="LeVine R."/>
            <person name="Lipovsky A."/>
            <person name="Liu X."/>
            <person name="Liu J."/>
            <person name="Liu S."/>
            <person name="Lokyitsang T."/>
            <person name="Lokyitsang Y."/>
            <person name="Lubonja R."/>
            <person name="Lui A."/>
            <person name="MacDonald P."/>
            <person name="Magnisalis V."/>
            <person name="Maru K."/>
            <person name="Matthews C."/>
            <person name="McCusker W."/>
            <person name="McDonough S."/>
            <person name="Mehta T."/>
            <person name="Meldrim J."/>
            <person name="Meneus L."/>
            <person name="Mihai O."/>
            <person name="Mihalev A."/>
            <person name="Mihova T."/>
            <person name="Mittelman R."/>
            <person name="Mlenga V."/>
            <person name="Montmayeur A."/>
            <person name="Mulrain L."/>
            <person name="Navidi A."/>
            <person name="Naylor J."/>
            <person name="Negash T."/>
            <person name="Nguyen T."/>
            <person name="Nguyen N."/>
            <person name="Nicol R."/>
            <person name="Norbu C."/>
            <person name="Norbu N."/>
            <person name="Novod N."/>
            <person name="O'Neill B."/>
            <person name="Osman S."/>
            <person name="Markiewicz E."/>
            <person name="Oyono O.L."/>
            <person name="Patti C."/>
            <person name="Phunkhang P."/>
            <person name="Pierre F."/>
            <person name="Priest M."/>
            <person name="Raghuraman S."/>
            <person name="Rege F."/>
            <person name="Reyes R."/>
            <person name="Rise C."/>
            <person name="Rogov P."/>
            <person name="Ross K."/>
            <person name="Ryan E."/>
            <person name="Settipalli S."/>
            <person name="Shea T."/>
            <person name="Sherpa N."/>
            <person name="Shi L."/>
            <person name="Shih D."/>
            <person name="Sparrow T."/>
            <person name="Spaulding J."/>
            <person name="Stalker J."/>
            <person name="Stange-Thomann N."/>
            <person name="Stavropoulos S."/>
            <person name="Stone C."/>
            <person name="Strader C."/>
            <person name="Tesfaye S."/>
            <person name="Thomson T."/>
            <person name="Thoulutsang Y."/>
            <person name="Thoulutsang D."/>
            <person name="Topham K."/>
            <person name="Topping I."/>
            <person name="Tsamla T."/>
            <person name="Vassiliev H."/>
            <person name="Vo A."/>
            <person name="Wangchuk T."/>
            <person name="Wangdi T."/>
            <person name="Weiand M."/>
            <person name="Wilkinson J."/>
            <person name="Wilson A."/>
            <person name="Yadav S."/>
            <person name="Young G."/>
            <person name="Yu Q."/>
            <person name="Zembek L."/>
            <person name="Zhong D."/>
            <person name="Zimmer A."/>
            <person name="Zwirko Z."/>
            <person name="Jaffe D.B."/>
            <person name="Alvarez P."/>
            <person name="Brockman W."/>
            <person name="Butler J."/>
            <person name="Chin C."/>
            <person name="Gnerre S."/>
            <person name="Grabherr M."/>
            <person name="Kleber M."/>
            <person name="Mauceli E."/>
            <person name="MacCallum I."/>
        </authorList>
    </citation>
    <scope>NUCLEOTIDE SEQUENCE [LARGE SCALE GENOMIC DNA]</scope>
    <source>
        <strain evidence="7">Tucson 15010-1051.87</strain>
    </source>
</reference>
<dbReference type="HOGENOM" id="CLU_032862_2_0_1"/>
<dbReference type="PhylomeDB" id="B4LRG4"/>
<feature type="domain" description="HotDog ACOT-type" evidence="5">
    <location>
        <begin position="107"/>
        <end position="226"/>
    </location>
</feature>
<dbReference type="GO" id="GO:0005739">
    <property type="term" value="C:mitochondrion"/>
    <property type="evidence" value="ECO:0007669"/>
    <property type="project" value="TreeGrafter"/>
</dbReference>
<sequence length="465" mass="53010">MAHVLRAPGSPYSVQRILKPIYKTCVCHLLNLHQYHDAKKGDDTCEFEAFQSGHCSGTMLDVVRDIQAQIGLEPGYNSIPKCRANLLKYQPELKDLPERSMKDSFTTAVLPLSTIAIRERYVNHLGLVRMGRLMEELDLFAVWICHRHLCIPTLPKGIPVPYNFVTLLYDSVDFTNINEISAVEDIELCGHVSWTGNSSMELTIYLRQKMRTVAKAIIMMVARNATNTRSAPVNALKPANEEEKLCFENSTERQKKRMAKQSKSVLNVKPTLSDEQLMYETFKRTRGTDALSVNMPAKLPPNCKWMSESFQTTMLHAFPENRNSYNYIFAGFVMRTAVEISFIAACIHAGGRPLIQCIMDVAFYRPLKVNSFLKVTAYVVYTFERYMQLLTIVQALDANSMVQITTNVLHLTYKAEGNVKEVLPSSYQETLWYINGRNKFDAFQKLRGTRKVNKKSQKSVRTGEK</sequence>
<feature type="domain" description="HotDog ACOT-type" evidence="5">
    <location>
        <begin position="307"/>
        <end position="419"/>
    </location>
</feature>
<dbReference type="InterPro" id="IPR033120">
    <property type="entry name" value="HOTDOG_ACOT"/>
</dbReference>
<dbReference type="PROSITE" id="PS51770">
    <property type="entry name" value="HOTDOG_ACOT"/>
    <property type="match status" value="2"/>
</dbReference>
<evidence type="ECO:0000256" key="1">
    <source>
        <dbReference type="ARBA" id="ARBA00010458"/>
    </source>
</evidence>
<dbReference type="GO" id="GO:0047617">
    <property type="term" value="F:fatty acyl-CoA hydrolase activity"/>
    <property type="evidence" value="ECO:0007669"/>
    <property type="project" value="TreeGrafter"/>
</dbReference>
<dbReference type="Gene3D" id="3.10.129.10">
    <property type="entry name" value="Hotdog Thioesterase"/>
    <property type="match status" value="2"/>
</dbReference>
<dbReference type="InterPro" id="IPR029069">
    <property type="entry name" value="HotDog_dom_sf"/>
</dbReference>
<dbReference type="InParanoid" id="B4LRG4"/>
<keyword evidence="2" id="KW-0677">Repeat</keyword>
<dbReference type="EMBL" id="CH940649">
    <property type="protein sequence ID" value="EDW64634.1"/>
    <property type="molecule type" value="Genomic_DNA"/>
</dbReference>
<protein>
    <recommendedName>
        <fullName evidence="5">HotDog ACOT-type domain-containing protein</fullName>
    </recommendedName>
</protein>
<evidence type="ECO:0000256" key="4">
    <source>
        <dbReference type="ARBA" id="ARBA00022946"/>
    </source>
</evidence>
<accession>B4LRG4</accession>
<evidence type="ECO:0000256" key="2">
    <source>
        <dbReference type="ARBA" id="ARBA00022737"/>
    </source>
</evidence>